<dbReference type="NCBIfam" id="TIGR00046">
    <property type="entry name" value="RsmE family RNA methyltransferase"/>
    <property type="match status" value="1"/>
</dbReference>
<proteinExistence type="inferred from homology"/>
<evidence type="ECO:0000256" key="4">
    <source>
        <dbReference type="ARBA" id="ARBA00013673"/>
    </source>
</evidence>
<feature type="domain" description="Ribosomal RNA small subunit methyltransferase E PUA-like" evidence="14">
    <location>
        <begin position="14"/>
        <end position="57"/>
    </location>
</feature>
<dbReference type="Gene3D" id="2.40.240.20">
    <property type="entry name" value="Hypothetical PUA domain-like, domain 1"/>
    <property type="match status" value="1"/>
</dbReference>
<comment type="similarity">
    <text evidence="2 12">Belongs to the RNA methyltransferase RsmE family.</text>
</comment>
<dbReference type="PIRSF" id="PIRSF015601">
    <property type="entry name" value="MTase_slr0722"/>
    <property type="match status" value="1"/>
</dbReference>
<dbReference type="SUPFAM" id="SSF88697">
    <property type="entry name" value="PUA domain-like"/>
    <property type="match status" value="1"/>
</dbReference>
<keyword evidence="6 12" id="KW-0698">rRNA processing</keyword>
<dbReference type="InterPro" id="IPR046886">
    <property type="entry name" value="RsmE_MTase_dom"/>
</dbReference>
<evidence type="ECO:0000256" key="7">
    <source>
        <dbReference type="ARBA" id="ARBA00022603"/>
    </source>
</evidence>
<dbReference type="SUPFAM" id="SSF75217">
    <property type="entry name" value="alpha/beta knot"/>
    <property type="match status" value="1"/>
</dbReference>
<dbReference type="Pfam" id="PF20260">
    <property type="entry name" value="PUA_4"/>
    <property type="match status" value="1"/>
</dbReference>
<dbReference type="EMBL" id="PEYM01000090">
    <property type="protein sequence ID" value="PIS29318.1"/>
    <property type="molecule type" value="Genomic_DNA"/>
</dbReference>
<evidence type="ECO:0000256" key="6">
    <source>
        <dbReference type="ARBA" id="ARBA00022552"/>
    </source>
</evidence>
<keyword evidence="5 12" id="KW-0963">Cytoplasm</keyword>
<accession>A0A2H0XYS7</accession>
<organism evidence="15 16">
    <name type="scientific">Candidatus Saganbacteria bacterium CG08_land_8_20_14_0_20_45_16</name>
    <dbReference type="NCBI Taxonomy" id="2014293"/>
    <lineage>
        <taxon>Bacteria</taxon>
        <taxon>Bacillati</taxon>
        <taxon>Saganbacteria</taxon>
    </lineage>
</organism>
<protein>
    <recommendedName>
        <fullName evidence="4 12">Ribosomal RNA small subunit methyltransferase E</fullName>
        <ecNumber evidence="3 12">2.1.1.193</ecNumber>
    </recommendedName>
</protein>
<sequence length="234" mass="26196">MPRFFVPQEQLPIISGQDAHQIKDVLRMKVGDELELLNGMGQSYQAKIAEIKKDKIIYTIIGHQTLDIGSRTDITLAQCLPKHKKMDLIIQKCTELGVAKIIPTLSERSVAKAEKLERWQKIAKESSEQSGRAIIPEISQLTKFTEVLNYKGQYNLALIPWELEKTKTLKQALSIVHSPLSIVILIGPEGGFSHNEVVQAKAAGFIPITLGKRILRTETAGLSILSMLNYHFDQ</sequence>
<evidence type="ECO:0000259" key="13">
    <source>
        <dbReference type="Pfam" id="PF04452"/>
    </source>
</evidence>
<evidence type="ECO:0000256" key="12">
    <source>
        <dbReference type="PIRNR" id="PIRNR015601"/>
    </source>
</evidence>
<comment type="subcellular location">
    <subcellularLocation>
        <location evidence="1 12">Cytoplasm</location>
    </subcellularLocation>
</comment>
<keyword evidence="9 12" id="KW-0949">S-adenosyl-L-methionine</keyword>
<evidence type="ECO:0000313" key="16">
    <source>
        <dbReference type="Proteomes" id="UP000231343"/>
    </source>
</evidence>
<dbReference type="EC" id="2.1.1.193" evidence="3 12"/>
<evidence type="ECO:0000256" key="2">
    <source>
        <dbReference type="ARBA" id="ARBA00005528"/>
    </source>
</evidence>
<dbReference type="Pfam" id="PF04452">
    <property type="entry name" value="Methyltrans_RNA"/>
    <property type="match status" value="1"/>
</dbReference>
<evidence type="ECO:0000256" key="10">
    <source>
        <dbReference type="ARBA" id="ARBA00025699"/>
    </source>
</evidence>
<comment type="caution">
    <text evidence="15">The sequence shown here is derived from an EMBL/GenBank/DDBJ whole genome shotgun (WGS) entry which is preliminary data.</text>
</comment>
<dbReference type="InterPro" id="IPR029026">
    <property type="entry name" value="tRNA_m1G_MTases_N"/>
</dbReference>
<evidence type="ECO:0000256" key="8">
    <source>
        <dbReference type="ARBA" id="ARBA00022679"/>
    </source>
</evidence>
<dbReference type="InterPro" id="IPR006700">
    <property type="entry name" value="RsmE"/>
</dbReference>
<keyword evidence="7 12" id="KW-0489">Methyltransferase</keyword>
<name>A0A2H0XYS7_UNCSA</name>
<evidence type="ECO:0000259" key="14">
    <source>
        <dbReference type="Pfam" id="PF20260"/>
    </source>
</evidence>
<evidence type="ECO:0000256" key="1">
    <source>
        <dbReference type="ARBA" id="ARBA00004496"/>
    </source>
</evidence>
<keyword evidence="8 12" id="KW-0808">Transferase</keyword>
<evidence type="ECO:0000256" key="3">
    <source>
        <dbReference type="ARBA" id="ARBA00012328"/>
    </source>
</evidence>
<evidence type="ECO:0000256" key="5">
    <source>
        <dbReference type="ARBA" id="ARBA00022490"/>
    </source>
</evidence>
<dbReference type="InterPro" id="IPR015947">
    <property type="entry name" value="PUA-like_sf"/>
</dbReference>
<dbReference type="InterPro" id="IPR029028">
    <property type="entry name" value="Alpha/beta_knot_MTases"/>
</dbReference>
<dbReference type="NCBIfam" id="NF008692">
    <property type="entry name" value="PRK11713.1-5"/>
    <property type="match status" value="1"/>
</dbReference>
<evidence type="ECO:0000256" key="9">
    <source>
        <dbReference type="ARBA" id="ARBA00022691"/>
    </source>
</evidence>
<dbReference type="GO" id="GO:0070042">
    <property type="term" value="F:rRNA (uridine-N3-)-methyltransferase activity"/>
    <property type="evidence" value="ECO:0007669"/>
    <property type="project" value="TreeGrafter"/>
</dbReference>
<dbReference type="PANTHER" id="PTHR30027">
    <property type="entry name" value="RIBOSOMAL RNA SMALL SUBUNIT METHYLTRANSFERASE E"/>
    <property type="match status" value="1"/>
</dbReference>
<gene>
    <name evidence="15" type="ORF">COT42_05805</name>
</gene>
<dbReference type="Gene3D" id="3.40.1280.10">
    <property type="match status" value="1"/>
</dbReference>
<dbReference type="CDD" id="cd18084">
    <property type="entry name" value="RsmE-like"/>
    <property type="match status" value="1"/>
</dbReference>
<evidence type="ECO:0000256" key="11">
    <source>
        <dbReference type="ARBA" id="ARBA00047944"/>
    </source>
</evidence>
<dbReference type="Proteomes" id="UP000231343">
    <property type="component" value="Unassembled WGS sequence"/>
</dbReference>
<reference evidence="15 16" key="1">
    <citation type="submission" date="2017-09" db="EMBL/GenBank/DDBJ databases">
        <title>Depth-based differentiation of microbial function through sediment-hosted aquifers and enrichment of novel symbionts in the deep terrestrial subsurface.</title>
        <authorList>
            <person name="Probst A.J."/>
            <person name="Ladd B."/>
            <person name="Jarett J.K."/>
            <person name="Geller-Mcgrath D.E."/>
            <person name="Sieber C.M."/>
            <person name="Emerson J.B."/>
            <person name="Anantharaman K."/>
            <person name="Thomas B.C."/>
            <person name="Malmstrom R."/>
            <person name="Stieglmeier M."/>
            <person name="Klingl A."/>
            <person name="Woyke T."/>
            <person name="Ryan C.M."/>
            <person name="Banfield J.F."/>
        </authorList>
    </citation>
    <scope>NUCLEOTIDE SEQUENCE [LARGE SCALE GENOMIC DNA]</scope>
    <source>
        <strain evidence="15">CG08_land_8_20_14_0_20_45_16</strain>
    </source>
</reference>
<dbReference type="AlphaFoldDB" id="A0A2H0XYS7"/>
<comment type="function">
    <text evidence="10 12">Specifically methylates the N3 position of the uracil ring of uridine 1498 (m3U1498) in 16S rRNA. Acts on the fully assembled 30S ribosomal subunit.</text>
</comment>
<dbReference type="PANTHER" id="PTHR30027:SF3">
    <property type="entry name" value="16S RRNA (URACIL(1498)-N(3))-METHYLTRANSFERASE"/>
    <property type="match status" value="1"/>
</dbReference>
<evidence type="ECO:0000313" key="15">
    <source>
        <dbReference type="EMBL" id="PIS29318.1"/>
    </source>
</evidence>
<dbReference type="GO" id="GO:0005737">
    <property type="term" value="C:cytoplasm"/>
    <property type="evidence" value="ECO:0007669"/>
    <property type="project" value="UniProtKB-SubCell"/>
</dbReference>
<dbReference type="GO" id="GO:0070475">
    <property type="term" value="P:rRNA base methylation"/>
    <property type="evidence" value="ECO:0007669"/>
    <property type="project" value="TreeGrafter"/>
</dbReference>
<feature type="domain" description="Ribosomal RNA small subunit methyltransferase E methyltransferase" evidence="13">
    <location>
        <begin position="71"/>
        <end position="228"/>
    </location>
</feature>
<comment type="catalytic activity">
    <reaction evidence="11 12">
        <text>uridine(1498) in 16S rRNA + S-adenosyl-L-methionine = N(3)-methyluridine(1498) in 16S rRNA + S-adenosyl-L-homocysteine + H(+)</text>
        <dbReference type="Rhea" id="RHEA:42920"/>
        <dbReference type="Rhea" id="RHEA-COMP:10283"/>
        <dbReference type="Rhea" id="RHEA-COMP:10284"/>
        <dbReference type="ChEBI" id="CHEBI:15378"/>
        <dbReference type="ChEBI" id="CHEBI:57856"/>
        <dbReference type="ChEBI" id="CHEBI:59789"/>
        <dbReference type="ChEBI" id="CHEBI:65315"/>
        <dbReference type="ChEBI" id="CHEBI:74502"/>
        <dbReference type="EC" id="2.1.1.193"/>
    </reaction>
</comment>
<dbReference type="InterPro" id="IPR046887">
    <property type="entry name" value="RsmE_PUA-like"/>
</dbReference>